<proteinExistence type="predicted"/>
<evidence type="ECO:0000313" key="2">
    <source>
        <dbReference type="Proteomes" id="UP000477911"/>
    </source>
</evidence>
<organism evidence="1 2">
    <name type="scientific">Pseudooceanicola albus</name>
    <dbReference type="NCBI Taxonomy" id="2692189"/>
    <lineage>
        <taxon>Bacteria</taxon>
        <taxon>Pseudomonadati</taxon>
        <taxon>Pseudomonadota</taxon>
        <taxon>Alphaproteobacteria</taxon>
        <taxon>Rhodobacterales</taxon>
        <taxon>Paracoccaceae</taxon>
        <taxon>Pseudooceanicola</taxon>
    </lineage>
</organism>
<dbReference type="RefSeq" id="WP_160892589.1">
    <property type="nucleotide sequence ID" value="NZ_WUMU01000004.1"/>
</dbReference>
<gene>
    <name evidence="1" type="ORF">GR170_05815</name>
</gene>
<name>A0A6L7FZW5_9RHOB</name>
<sequence length="289" mass="32131">MTATARKGKRVKNDAPHLRKSAMETNAAITICWLSRNLIRDQQLENLKGRFLNLPIVNTFDPPYELWETRPATLEEMIANEGPGDIKVRMVSSISDAREAAEYIARVAVDNGFSNHIETALSNSNAYKAWLSAMPSRTPAELSRYQREFPRSDLSAASREVDQHGSTLSPGQCLFHGGLWPGGRCLITERPLSTSLCPQVALRNAEYNAKAYDAGRLDLLVLRVNNPKTKAFVFKRTGTNLGHEVEVLLASGAILTLRAETLIRCTYPATKVDHPKKEIPIYVLEVEVS</sequence>
<accession>A0A6L7FZW5</accession>
<keyword evidence="2" id="KW-1185">Reference proteome</keyword>
<protein>
    <submittedName>
        <fullName evidence="1">Uncharacterized protein</fullName>
    </submittedName>
</protein>
<dbReference type="AlphaFoldDB" id="A0A6L7FZW5"/>
<evidence type="ECO:0000313" key="1">
    <source>
        <dbReference type="EMBL" id="MXN17345.1"/>
    </source>
</evidence>
<comment type="caution">
    <text evidence="1">The sequence shown here is derived from an EMBL/GenBank/DDBJ whole genome shotgun (WGS) entry which is preliminary data.</text>
</comment>
<dbReference type="EMBL" id="WUMU01000004">
    <property type="protein sequence ID" value="MXN17345.1"/>
    <property type="molecule type" value="Genomic_DNA"/>
</dbReference>
<dbReference type="Proteomes" id="UP000477911">
    <property type="component" value="Unassembled WGS sequence"/>
</dbReference>
<reference evidence="1 2" key="1">
    <citation type="submission" date="2019-12" db="EMBL/GenBank/DDBJ databases">
        <authorList>
            <person name="Li M."/>
        </authorList>
    </citation>
    <scope>NUCLEOTIDE SEQUENCE [LARGE SCALE GENOMIC DNA]</scope>
    <source>
        <strain evidence="1 2">GBMRC 2024</strain>
    </source>
</reference>